<dbReference type="PROSITE" id="PS50022">
    <property type="entry name" value="FA58C_3"/>
    <property type="match status" value="1"/>
</dbReference>
<dbReference type="PROSITE" id="PS01285">
    <property type="entry name" value="FA58C_1"/>
    <property type="match status" value="1"/>
</dbReference>
<reference evidence="2" key="1">
    <citation type="submission" date="2025-08" db="UniProtKB">
        <authorList>
            <consortium name="Ensembl"/>
        </authorList>
    </citation>
    <scope>IDENTIFICATION</scope>
</reference>
<evidence type="ECO:0000259" key="1">
    <source>
        <dbReference type="PROSITE" id="PS50022"/>
    </source>
</evidence>
<keyword evidence="3" id="KW-1185">Reference proteome</keyword>
<dbReference type="CDD" id="cd00057">
    <property type="entry name" value="FA58C"/>
    <property type="match status" value="1"/>
</dbReference>
<dbReference type="InterPro" id="IPR008979">
    <property type="entry name" value="Galactose-bd-like_sf"/>
</dbReference>
<dbReference type="OMA" id="CERASIK"/>
<proteinExistence type="predicted"/>
<organism evidence="2 3">
    <name type="scientific">Eptatretus burgeri</name>
    <name type="common">Inshore hagfish</name>
    <dbReference type="NCBI Taxonomy" id="7764"/>
    <lineage>
        <taxon>Eukaryota</taxon>
        <taxon>Metazoa</taxon>
        <taxon>Chordata</taxon>
        <taxon>Craniata</taxon>
        <taxon>Vertebrata</taxon>
        <taxon>Cyclostomata</taxon>
        <taxon>Myxini</taxon>
        <taxon>Myxiniformes</taxon>
        <taxon>Myxinidae</taxon>
        <taxon>Eptatretinae</taxon>
        <taxon>Eptatretus</taxon>
    </lineage>
</organism>
<evidence type="ECO:0000313" key="2">
    <source>
        <dbReference type="Ensembl" id="ENSEBUP00000025568.1"/>
    </source>
</evidence>
<accession>A0A8C4R890</accession>
<dbReference type="Pfam" id="PF00754">
    <property type="entry name" value="F5_F8_type_C"/>
    <property type="match status" value="1"/>
</dbReference>
<dbReference type="PANTHER" id="PTHR24543">
    <property type="entry name" value="MULTICOPPER OXIDASE-RELATED"/>
    <property type="match status" value="1"/>
</dbReference>
<sequence length="167" mass="19013">SPSSPSTHLYQCVFHRPMGCSHENEYTGWYSVWGPGRARLNAQGFGCAWLALHQDAQQWVKIDVDGARFVSGIIVQGRCDADEWVTKFALDYRSESHQKWICCKDHNGNNRVFYGNTDRSGSVQSLLRPPVMASSLRVRPLRWHSRIALRLEVLECLTKCASHLLHS</sequence>
<dbReference type="SMART" id="SM00231">
    <property type="entry name" value="FA58C"/>
    <property type="match status" value="1"/>
</dbReference>
<feature type="domain" description="F5/8 type C" evidence="1">
    <location>
        <begin position="1"/>
        <end position="156"/>
    </location>
</feature>
<protein>
    <submittedName>
        <fullName evidence="2">Retinoschisin 1</fullName>
    </submittedName>
</protein>
<dbReference type="PANTHER" id="PTHR24543:SF295">
    <property type="entry name" value="RETINOSCHISIN"/>
    <property type="match status" value="1"/>
</dbReference>
<dbReference type="Ensembl" id="ENSEBUT00000026144.1">
    <property type="protein sequence ID" value="ENSEBUP00000025568.1"/>
    <property type="gene ID" value="ENSEBUG00000015754.1"/>
</dbReference>
<dbReference type="InterPro" id="IPR000421">
    <property type="entry name" value="FA58C"/>
</dbReference>
<dbReference type="Gene3D" id="2.60.120.260">
    <property type="entry name" value="Galactose-binding domain-like"/>
    <property type="match status" value="1"/>
</dbReference>
<dbReference type="AlphaFoldDB" id="A0A8C4R890"/>
<dbReference type="Proteomes" id="UP000694388">
    <property type="component" value="Unplaced"/>
</dbReference>
<evidence type="ECO:0000313" key="3">
    <source>
        <dbReference type="Proteomes" id="UP000694388"/>
    </source>
</evidence>
<name>A0A8C4R890_EPTBU</name>
<reference evidence="2" key="2">
    <citation type="submission" date="2025-09" db="UniProtKB">
        <authorList>
            <consortium name="Ensembl"/>
        </authorList>
    </citation>
    <scope>IDENTIFICATION</scope>
</reference>
<dbReference type="GeneTree" id="ENSGT00940000161181"/>
<dbReference type="SUPFAM" id="SSF49785">
    <property type="entry name" value="Galactose-binding domain-like"/>
    <property type="match status" value="1"/>
</dbReference>